<evidence type="ECO:0000313" key="3">
    <source>
        <dbReference type="Proteomes" id="UP000019666"/>
    </source>
</evidence>
<gene>
    <name evidence="2" type="ORF">Rumeso_01759</name>
</gene>
<dbReference type="HOGENOM" id="CLU_2169189_0_0_5"/>
<reference evidence="2 3" key="1">
    <citation type="submission" date="2013-02" db="EMBL/GenBank/DDBJ databases">
        <authorList>
            <person name="Fiebig A."/>
            <person name="Goeker M."/>
            <person name="Klenk H.-P.P."/>
        </authorList>
    </citation>
    <scope>NUCLEOTIDE SEQUENCE [LARGE SCALE GENOMIC DNA]</scope>
    <source>
        <strain evidence="2 3">DSM 19309</strain>
    </source>
</reference>
<proteinExistence type="predicted"/>
<feature type="region of interest" description="Disordered" evidence="1">
    <location>
        <begin position="84"/>
        <end position="110"/>
    </location>
</feature>
<dbReference type="STRING" id="442562.Rumeso_01759"/>
<evidence type="ECO:0000256" key="1">
    <source>
        <dbReference type="SAM" id="MobiDB-lite"/>
    </source>
</evidence>
<accession>A0A017HQY8</accession>
<dbReference type="Proteomes" id="UP000019666">
    <property type="component" value="Unassembled WGS sequence"/>
</dbReference>
<evidence type="ECO:0000313" key="2">
    <source>
        <dbReference type="EMBL" id="EYD76801.1"/>
    </source>
</evidence>
<keyword evidence="3" id="KW-1185">Reference proteome</keyword>
<protein>
    <submittedName>
        <fullName evidence="2">Uncharacterized protein</fullName>
    </submittedName>
</protein>
<dbReference type="EMBL" id="AOSK01000041">
    <property type="protein sequence ID" value="EYD76801.1"/>
    <property type="molecule type" value="Genomic_DNA"/>
</dbReference>
<organism evidence="2 3">
    <name type="scientific">Rubellimicrobium mesophilum DSM 19309</name>
    <dbReference type="NCBI Taxonomy" id="442562"/>
    <lineage>
        <taxon>Bacteria</taxon>
        <taxon>Pseudomonadati</taxon>
        <taxon>Pseudomonadota</taxon>
        <taxon>Alphaproteobacteria</taxon>
        <taxon>Rhodobacterales</taxon>
        <taxon>Roseobacteraceae</taxon>
        <taxon>Rubellimicrobium</taxon>
    </lineage>
</organism>
<dbReference type="AlphaFoldDB" id="A0A017HQY8"/>
<comment type="caution">
    <text evidence="2">The sequence shown here is derived from an EMBL/GenBank/DDBJ whole genome shotgun (WGS) entry which is preliminary data.</text>
</comment>
<sequence length="110" mass="11376">MDPLGEPASPARSARIERAGFQGCVVMNDPGVLSPCLDCGGDDIDVSAASPGLAPAYVRCRDCGTAVMGDTTERALWIWSLPRQGDASGAGQEPWAGLPPQGLQRSFGTS</sequence>
<name>A0A017HQY8_9RHOB</name>